<feature type="region of interest" description="Disordered" evidence="1">
    <location>
        <begin position="1"/>
        <end position="20"/>
    </location>
</feature>
<dbReference type="KEGG" id="sch:Sphch_2599"/>
<sequence length="69" mass="7966">MGDVINLRQARKARARADKDRLAQGNRVKFGRTKAERLAQSAEEERRNRKIEGARRENRPDNCCNIGDE</sequence>
<dbReference type="InterPro" id="IPR025227">
    <property type="entry name" value="DUF4169"/>
</dbReference>
<feature type="compositionally biased region" description="Basic and acidic residues" evidence="1">
    <location>
        <begin position="37"/>
        <end position="60"/>
    </location>
</feature>
<gene>
    <name evidence="2" type="ORF">Sphch_2599</name>
</gene>
<dbReference type="STRING" id="690566.Sphch_2599"/>
<evidence type="ECO:0000313" key="2">
    <source>
        <dbReference type="EMBL" id="AEG50244.1"/>
    </source>
</evidence>
<evidence type="ECO:0000256" key="1">
    <source>
        <dbReference type="SAM" id="MobiDB-lite"/>
    </source>
</evidence>
<evidence type="ECO:0000313" key="3">
    <source>
        <dbReference type="Proteomes" id="UP000007150"/>
    </source>
</evidence>
<keyword evidence="3" id="KW-1185">Reference proteome</keyword>
<dbReference type="RefSeq" id="WP_013848480.1">
    <property type="nucleotide sequence ID" value="NC_015593.1"/>
</dbReference>
<dbReference type="HOGENOM" id="CLU_187649_1_0_5"/>
<proteinExistence type="predicted"/>
<name>F6EZR0_SPHCR</name>
<protein>
    <submittedName>
        <fullName evidence="2">Uncharacterized protein</fullName>
    </submittedName>
</protein>
<organism evidence="2 3">
    <name type="scientific">Sphingobium chlorophenolicum L-1</name>
    <dbReference type="NCBI Taxonomy" id="690566"/>
    <lineage>
        <taxon>Bacteria</taxon>
        <taxon>Pseudomonadati</taxon>
        <taxon>Pseudomonadota</taxon>
        <taxon>Alphaproteobacteria</taxon>
        <taxon>Sphingomonadales</taxon>
        <taxon>Sphingomonadaceae</taxon>
        <taxon>Sphingobium</taxon>
    </lineage>
</organism>
<dbReference type="Pfam" id="PF13770">
    <property type="entry name" value="DUF4169"/>
    <property type="match status" value="1"/>
</dbReference>
<dbReference type="Proteomes" id="UP000007150">
    <property type="component" value="Chromosome 1"/>
</dbReference>
<accession>F6EZR0</accession>
<feature type="region of interest" description="Disordered" evidence="1">
    <location>
        <begin position="37"/>
        <end position="69"/>
    </location>
</feature>
<dbReference type="AlphaFoldDB" id="F6EZR0"/>
<reference evidence="2 3" key="1">
    <citation type="submission" date="2011-05" db="EMBL/GenBank/DDBJ databases">
        <title>Complete sequence of chromosome 1 of Sphingobium chlorophenolicum L-1.</title>
        <authorList>
            <consortium name="US DOE Joint Genome Institute"/>
            <person name="Lucas S."/>
            <person name="Han J."/>
            <person name="Lapidus A."/>
            <person name="Cheng J.-F."/>
            <person name="Goodwin L."/>
            <person name="Pitluck S."/>
            <person name="Peters L."/>
            <person name="Daligault H."/>
            <person name="Han C."/>
            <person name="Tapia R."/>
            <person name="Land M."/>
            <person name="Hauser L."/>
            <person name="Kyrpides N."/>
            <person name="Ivanova N."/>
            <person name="Pagani I."/>
            <person name="Turner P."/>
            <person name="Copley S."/>
            <person name="Woyke T."/>
        </authorList>
    </citation>
    <scope>NUCLEOTIDE SEQUENCE [LARGE SCALE GENOMIC DNA]</scope>
    <source>
        <strain evidence="2 3">L-1</strain>
    </source>
</reference>
<dbReference type="EMBL" id="CP002798">
    <property type="protein sequence ID" value="AEG50244.1"/>
    <property type="molecule type" value="Genomic_DNA"/>
</dbReference>